<keyword evidence="1" id="KW-0732">Signal</keyword>
<protein>
    <submittedName>
        <fullName evidence="2">Uncharacterized protein</fullName>
    </submittedName>
</protein>
<accession>A0ABT5VLW3</accession>
<proteinExistence type="predicted"/>
<evidence type="ECO:0000256" key="1">
    <source>
        <dbReference type="SAM" id="SignalP"/>
    </source>
</evidence>
<organism evidence="2 3">
    <name type="scientific">Paralabilibaculum antarcticum</name>
    <dbReference type="NCBI Taxonomy" id="2912572"/>
    <lineage>
        <taxon>Bacteria</taxon>
        <taxon>Pseudomonadati</taxon>
        <taxon>Bacteroidota</taxon>
        <taxon>Bacteroidia</taxon>
        <taxon>Marinilabiliales</taxon>
        <taxon>Marinifilaceae</taxon>
        <taxon>Paralabilibaculum</taxon>
    </lineage>
</organism>
<dbReference type="EMBL" id="JAKJSC010000001">
    <property type="protein sequence ID" value="MDE5416425.1"/>
    <property type="molecule type" value="Genomic_DNA"/>
</dbReference>
<feature type="chain" id="PRO_5046980659" evidence="1">
    <location>
        <begin position="25"/>
        <end position="479"/>
    </location>
</feature>
<dbReference type="Proteomes" id="UP001528920">
    <property type="component" value="Unassembled WGS sequence"/>
</dbReference>
<name>A0ABT5VLW3_9BACT</name>
<feature type="signal peptide" evidence="1">
    <location>
        <begin position="1"/>
        <end position="24"/>
    </location>
</feature>
<sequence>MKKLLLFITLIFAVLLNATFSSLAAEPDKEVSITRNSNWNFEKLKISTNGDLTFNDNYTDVISLSEDAYLKISMVSFGMKRKLYISSDEGRVVYRYFEGSKEINFEPKGREWMKEILPDVIRNSGLDLENRVNKIYQKKGVTGFLSELEETDSDYYRSKMVSYLLKNNELKKPELQSLLREFPYRINSDYELSQIYKKYNSAFLVDMELSTEFFNSLEELSSDYELSQVLKSVYKLNDLDNGKFSLFIGAFDEISSDYEKSNLMKLALNDDRLTSEQLTELLEQVEDLSSDYEKSQIIKSLLRGHGLSTKNINDIIRLSHSISSDYEITQIVNSIIESGMLNKANLDLFNELVEEISSDYSYTGILKDLIEYEKLGTERFDFLLEASENISSNYELSRFYHELLYRRELSIDQQLSLIEKARNISSNYELAKFLMEASQKMDLDNDKIYEALVNATQDISSEYEYGKVMKVIYTHRKDR</sequence>
<dbReference type="RefSeq" id="WP_275107767.1">
    <property type="nucleotide sequence ID" value="NZ_JAKJSC010000001.1"/>
</dbReference>
<reference evidence="2 3" key="1">
    <citation type="submission" date="2022-01" db="EMBL/GenBank/DDBJ databases">
        <title>Labilibaculum sp. nov, a marine bacterium isolated from Antarctica.</title>
        <authorList>
            <person name="Dai W."/>
        </authorList>
    </citation>
    <scope>NUCLEOTIDE SEQUENCE [LARGE SCALE GENOMIC DNA]</scope>
    <source>
        <strain evidence="2 3">DW002</strain>
    </source>
</reference>
<gene>
    <name evidence="2" type="ORF">L3049_00295</name>
</gene>
<keyword evidence="3" id="KW-1185">Reference proteome</keyword>
<evidence type="ECO:0000313" key="2">
    <source>
        <dbReference type="EMBL" id="MDE5416425.1"/>
    </source>
</evidence>
<evidence type="ECO:0000313" key="3">
    <source>
        <dbReference type="Proteomes" id="UP001528920"/>
    </source>
</evidence>
<comment type="caution">
    <text evidence="2">The sequence shown here is derived from an EMBL/GenBank/DDBJ whole genome shotgun (WGS) entry which is preliminary data.</text>
</comment>